<evidence type="ECO:0000313" key="5">
    <source>
        <dbReference type="Proteomes" id="UP001595796"/>
    </source>
</evidence>
<dbReference type="SUPFAM" id="SSF52218">
    <property type="entry name" value="Flavoproteins"/>
    <property type="match status" value="1"/>
</dbReference>
<dbReference type="GO" id="GO:0016491">
    <property type="term" value="F:oxidoreductase activity"/>
    <property type="evidence" value="ECO:0007669"/>
    <property type="project" value="UniProtKB-KW"/>
</dbReference>
<dbReference type="RefSeq" id="WP_114957887.1">
    <property type="nucleotide sequence ID" value="NZ_JBHSJF010000008.1"/>
</dbReference>
<protein>
    <submittedName>
        <fullName evidence="4">NAD(P)H-dependent oxidoreductase</fullName>
        <ecNumber evidence="4">1.-.-.-</ecNumber>
        <ecNumber evidence="4">1.6.99.-</ecNumber>
    </submittedName>
</protein>
<keyword evidence="5" id="KW-1185">Reference proteome</keyword>
<comment type="caution">
    <text evidence="4">The sequence shown here is derived from an EMBL/GenBank/DDBJ whole genome shotgun (WGS) entry which is preliminary data.</text>
</comment>
<dbReference type="PANTHER" id="PTHR10204">
    <property type="entry name" value="NAD P H OXIDOREDUCTASE-RELATED"/>
    <property type="match status" value="1"/>
</dbReference>
<comment type="similarity">
    <text evidence="1">Belongs to the NAD(P)H dehydrogenase (quinone) family.</text>
</comment>
<sequence length="191" mass="21594">MTRILVIQGHPDGKEPHLCQSLADVYCDEAQQNGHLVRRIDLAAVTFPLLRSHSEWRQPPSKEIALAQESVAWADHIVLIFPLWLGCMPALLKGFLEQLLRPGFALTESRTGPKPLLTGKTASVIVTMCMPSSLYPLQFRPHELKVLERNVLRLVGIRPLRRMIIGRADKLSLEDRDRWLDKLRLRAAVAG</sequence>
<dbReference type="PANTHER" id="PTHR10204:SF34">
    <property type="entry name" value="NAD(P)H DEHYDROGENASE [QUINONE] 1 ISOFORM 1"/>
    <property type="match status" value="1"/>
</dbReference>
<dbReference type="InterPro" id="IPR051545">
    <property type="entry name" value="NAD(P)H_dehydrogenase_qn"/>
</dbReference>
<keyword evidence="2 4" id="KW-0560">Oxidoreductase</keyword>
<evidence type="ECO:0000313" key="4">
    <source>
        <dbReference type="EMBL" id="MFC5069785.1"/>
    </source>
</evidence>
<organism evidence="4 5">
    <name type="scientific">Flaviflagellibacter deserti</name>
    <dbReference type="NCBI Taxonomy" id="2267266"/>
    <lineage>
        <taxon>Bacteria</taxon>
        <taxon>Pseudomonadati</taxon>
        <taxon>Pseudomonadota</taxon>
        <taxon>Alphaproteobacteria</taxon>
        <taxon>Hyphomicrobiales</taxon>
        <taxon>Flaviflagellibacter</taxon>
    </lineage>
</organism>
<dbReference type="EC" id="1.-.-.-" evidence="4"/>
<dbReference type="Gene3D" id="3.40.50.360">
    <property type="match status" value="1"/>
</dbReference>
<accession>A0ABV9Z496</accession>
<evidence type="ECO:0000256" key="2">
    <source>
        <dbReference type="ARBA" id="ARBA00023002"/>
    </source>
</evidence>
<dbReference type="Pfam" id="PF02525">
    <property type="entry name" value="Flavodoxin_2"/>
    <property type="match status" value="1"/>
</dbReference>
<dbReference type="EMBL" id="JBHSJF010000008">
    <property type="protein sequence ID" value="MFC5069785.1"/>
    <property type="molecule type" value="Genomic_DNA"/>
</dbReference>
<proteinExistence type="inferred from homology"/>
<evidence type="ECO:0000259" key="3">
    <source>
        <dbReference type="Pfam" id="PF02525"/>
    </source>
</evidence>
<reference evidence="5" key="1">
    <citation type="journal article" date="2019" name="Int. J. Syst. Evol. Microbiol.">
        <title>The Global Catalogue of Microorganisms (GCM) 10K type strain sequencing project: providing services to taxonomists for standard genome sequencing and annotation.</title>
        <authorList>
            <consortium name="The Broad Institute Genomics Platform"/>
            <consortium name="The Broad Institute Genome Sequencing Center for Infectious Disease"/>
            <person name="Wu L."/>
            <person name="Ma J."/>
        </authorList>
    </citation>
    <scope>NUCLEOTIDE SEQUENCE [LARGE SCALE GENOMIC DNA]</scope>
    <source>
        <strain evidence="5">CGMCC 1.16444</strain>
    </source>
</reference>
<dbReference type="InterPro" id="IPR029039">
    <property type="entry name" value="Flavoprotein-like_sf"/>
</dbReference>
<evidence type="ECO:0000256" key="1">
    <source>
        <dbReference type="ARBA" id="ARBA00006252"/>
    </source>
</evidence>
<gene>
    <name evidence="4" type="ORF">ACFPFW_17355</name>
</gene>
<dbReference type="InterPro" id="IPR003680">
    <property type="entry name" value="Flavodoxin_fold"/>
</dbReference>
<dbReference type="Proteomes" id="UP001595796">
    <property type="component" value="Unassembled WGS sequence"/>
</dbReference>
<name>A0ABV9Z496_9HYPH</name>
<dbReference type="EC" id="1.6.99.-" evidence="4"/>
<feature type="domain" description="Flavodoxin-like fold" evidence="3">
    <location>
        <begin position="3"/>
        <end position="176"/>
    </location>
</feature>